<dbReference type="EMBL" id="BARV01006976">
    <property type="protein sequence ID" value="GAI18084.1"/>
    <property type="molecule type" value="Genomic_DNA"/>
</dbReference>
<protein>
    <submittedName>
        <fullName evidence="1">Uncharacterized protein</fullName>
    </submittedName>
</protein>
<accession>X1NHD9</accession>
<proteinExistence type="predicted"/>
<organism evidence="1">
    <name type="scientific">marine sediment metagenome</name>
    <dbReference type="NCBI Taxonomy" id="412755"/>
    <lineage>
        <taxon>unclassified sequences</taxon>
        <taxon>metagenomes</taxon>
        <taxon>ecological metagenomes</taxon>
    </lineage>
</organism>
<reference evidence="1" key="1">
    <citation type="journal article" date="2014" name="Front. Microbiol.">
        <title>High frequency of phylogenetically diverse reductive dehalogenase-homologous genes in deep subseafloor sedimentary metagenomes.</title>
        <authorList>
            <person name="Kawai M."/>
            <person name="Futagami T."/>
            <person name="Toyoda A."/>
            <person name="Takaki Y."/>
            <person name="Nishi S."/>
            <person name="Hori S."/>
            <person name="Arai W."/>
            <person name="Tsubouchi T."/>
            <person name="Morono Y."/>
            <person name="Uchiyama I."/>
            <person name="Ito T."/>
            <person name="Fujiyama A."/>
            <person name="Inagaki F."/>
            <person name="Takami H."/>
        </authorList>
    </citation>
    <scope>NUCLEOTIDE SEQUENCE</scope>
    <source>
        <strain evidence="1">Expedition CK06-06</strain>
    </source>
</reference>
<evidence type="ECO:0000313" key="1">
    <source>
        <dbReference type="EMBL" id="GAI18084.1"/>
    </source>
</evidence>
<sequence length="47" mass="5126">MLVLGRAEMLADMIMPIFANFIRKPFAVTIGAEARFLAATMVEIAAL</sequence>
<gene>
    <name evidence="1" type="ORF">S06H3_14267</name>
</gene>
<name>X1NHD9_9ZZZZ</name>
<dbReference type="AlphaFoldDB" id="X1NHD9"/>
<comment type="caution">
    <text evidence="1">The sequence shown here is derived from an EMBL/GenBank/DDBJ whole genome shotgun (WGS) entry which is preliminary data.</text>
</comment>